<comment type="caution">
    <text evidence="3">The sequence shown here is derived from an EMBL/GenBank/DDBJ whole genome shotgun (WGS) entry which is preliminary data.</text>
</comment>
<gene>
    <name evidence="3" type="ORF">FWK35_00001542</name>
</gene>
<proteinExistence type="predicted"/>
<evidence type="ECO:0000313" key="4">
    <source>
        <dbReference type="Proteomes" id="UP000478052"/>
    </source>
</evidence>
<accession>A0A6G0ZD28</accession>
<dbReference type="InterPro" id="IPR048366">
    <property type="entry name" value="TNP-like_GBD"/>
</dbReference>
<keyword evidence="4" id="KW-1185">Reference proteome</keyword>
<feature type="domain" description="Transposable element P transposase-like GTP-binding insertion" evidence="2">
    <location>
        <begin position="270"/>
        <end position="379"/>
    </location>
</feature>
<dbReference type="Pfam" id="PF21787">
    <property type="entry name" value="TNP-like_RNaseH_N"/>
    <property type="match status" value="1"/>
</dbReference>
<feature type="non-terminal residue" evidence="3">
    <location>
        <position position="394"/>
    </location>
</feature>
<evidence type="ECO:0000313" key="3">
    <source>
        <dbReference type="EMBL" id="KAF0768572.1"/>
    </source>
</evidence>
<dbReference type="InterPro" id="IPR048365">
    <property type="entry name" value="TNP-like_RNaseH_N"/>
</dbReference>
<protein>
    <recommendedName>
        <fullName evidence="5">THAP-type domain-containing protein</fullName>
    </recommendedName>
</protein>
<dbReference type="Proteomes" id="UP000478052">
    <property type="component" value="Unassembled WGS sequence"/>
</dbReference>
<dbReference type="EMBL" id="VUJU01000748">
    <property type="protein sequence ID" value="KAF0768572.1"/>
    <property type="molecule type" value="Genomic_DNA"/>
</dbReference>
<dbReference type="OrthoDB" id="6629896at2759"/>
<reference evidence="3 4" key="1">
    <citation type="submission" date="2019-08" db="EMBL/GenBank/DDBJ databases">
        <title>Whole genome of Aphis craccivora.</title>
        <authorList>
            <person name="Voronova N.V."/>
            <person name="Shulinski R.S."/>
            <person name="Bandarenka Y.V."/>
            <person name="Zhorov D.G."/>
            <person name="Warner D."/>
        </authorList>
    </citation>
    <scope>NUCLEOTIDE SEQUENCE [LARGE SCALE GENOMIC DNA]</scope>
    <source>
        <strain evidence="3">180601</strain>
        <tissue evidence="3">Whole Body</tissue>
    </source>
</reference>
<evidence type="ECO:0008006" key="5">
    <source>
        <dbReference type="Google" id="ProtNLM"/>
    </source>
</evidence>
<name>A0A6G0ZD28_APHCR</name>
<feature type="domain" description="Transposable element P transposase-like RNase H" evidence="1">
    <location>
        <begin position="109"/>
        <end position="244"/>
    </location>
</feature>
<evidence type="ECO:0000259" key="2">
    <source>
        <dbReference type="Pfam" id="PF21788"/>
    </source>
</evidence>
<dbReference type="AlphaFoldDB" id="A0A6G0ZD28"/>
<dbReference type="Pfam" id="PF21788">
    <property type="entry name" value="TNP-like_GBD"/>
    <property type="match status" value="1"/>
</dbReference>
<evidence type="ECO:0000259" key="1">
    <source>
        <dbReference type="Pfam" id="PF21787"/>
    </source>
</evidence>
<organism evidence="3 4">
    <name type="scientific">Aphis craccivora</name>
    <name type="common">Cowpea aphid</name>
    <dbReference type="NCBI Taxonomy" id="307492"/>
    <lineage>
        <taxon>Eukaryota</taxon>
        <taxon>Metazoa</taxon>
        <taxon>Ecdysozoa</taxon>
        <taxon>Arthropoda</taxon>
        <taxon>Hexapoda</taxon>
        <taxon>Insecta</taxon>
        <taxon>Pterygota</taxon>
        <taxon>Neoptera</taxon>
        <taxon>Paraneoptera</taxon>
        <taxon>Hemiptera</taxon>
        <taxon>Sternorrhyncha</taxon>
        <taxon>Aphidomorpha</taxon>
        <taxon>Aphidoidea</taxon>
        <taxon>Aphididae</taxon>
        <taxon>Aphidini</taxon>
        <taxon>Aphis</taxon>
        <taxon>Aphis</taxon>
    </lineage>
</organism>
<sequence length="394" mass="44958">MDKNLKIVLSLKQQLNSILKKYDDLTQTQLSSYTEKLPEKQKEAINACFNAANCKSSNGRRYTTTWVYECLLMRIKSPKLYRKMRRDNILPLPSYTTLQRYIKKLRPVYGFSDATIKMMGLKVKEMTEMEKHGCLLIDEMKLSEALSFKKSSLQVEGFVDLGEYSTEKDQDKLGDHALVILFQPFCGKWFQTIGAFLGAGAVPGTTLEKIIIEAVIMLENQGIHVDCVTTDGATWNRSMWKLFGIGQKSSSCIHPSDSKRQLWFASDFPHLIKNLKSRIINNKVLDTPEGTVDVSHWKSIIKADSSLQIKICHKLTADHIRPKHFQTMNVKMAFQFFSRSVAAAMEYYKDKVPELNNCEASIAFVKRIDQVVDAMNSQIPKDALRPDPESIHNK</sequence>